<accession>A0A6P1TWF6</accession>
<dbReference type="EC" id="2.7.2.4" evidence="11"/>
<dbReference type="Proteomes" id="UP001253287">
    <property type="component" value="Unassembled WGS sequence"/>
</dbReference>
<dbReference type="EMBL" id="VUAO01000006">
    <property type="protein sequence ID" value="KAA8798816.1"/>
    <property type="molecule type" value="Genomic_DNA"/>
</dbReference>
<dbReference type="Gene3D" id="3.40.1160.10">
    <property type="entry name" value="Acetylglutamate kinase-like"/>
    <property type="match status" value="1"/>
</dbReference>
<dbReference type="GO" id="GO:0019877">
    <property type="term" value="P:diaminopimelate biosynthetic process"/>
    <property type="evidence" value="ECO:0007669"/>
    <property type="project" value="UniProtKB-KW"/>
</dbReference>
<dbReference type="PIRSF" id="PIRSF000726">
    <property type="entry name" value="Asp_kin"/>
    <property type="match status" value="1"/>
</dbReference>
<proteinExistence type="inferred from homology"/>
<dbReference type="UniPathway" id="UPA00051">
    <property type="reaction ID" value="UER00462"/>
</dbReference>
<dbReference type="InterPro" id="IPR045865">
    <property type="entry name" value="ACT-like_dom_sf"/>
</dbReference>
<dbReference type="Proteomes" id="UP000464915">
    <property type="component" value="Chromosome"/>
</dbReference>
<comment type="catalytic activity">
    <reaction evidence="9 11">
        <text>L-aspartate + ATP = 4-phospho-L-aspartate + ADP</text>
        <dbReference type="Rhea" id="RHEA:23776"/>
        <dbReference type="ChEBI" id="CHEBI:29991"/>
        <dbReference type="ChEBI" id="CHEBI:30616"/>
        <dbReference type="ChEBI" id="CHEBI:57535"/>
        <dbReference type="ChEBI" id="CHEBI:456216"/>
        <dbReference type="EC" id="2.7.2.4"/>
    </reaction>
</comment>
<comment type="pathway">
    <text evidence="12">Amino-acid biosynthesis; L-methionine biosynthesis via de novo pathway; L-homoserine from L-aspartate: step 1/3.</text>
</comment>
<evidence type="ECO:0000313" key="16">
    <source>
        <dbReference type="EMBL" id="KAA8811854.1"/>
    </source>
</evidence>
<dbReference type="NCBIfam" id="NF006540">
    <property type="entry name" value="PRK09034.1"/>
    <property type="match status" value="1"/>
</dbReference>
<reference evidence="18" key="7">
    <citation type="submission" date="2020-07" db="EMBL/GenBank/DDBJ databases">
        <title>Comparative genomics analyses of Lactobacillus crispatus isolated from different ecological niches.</title>
        <authorList>
            <person name="Mancino W."/>
            <person name="Mancabelli L."/>
            <person name="Lugli G.A."/>
            <person name="Milani C."/>
            <person name="Viappiani A."/>
            <person name="Anzalone R."/>
            <person name="Longhi G."/>
            <person name="Ventura M."/>
            <person name="Turroni F."/>
        </authorList>
    </citation>
    <scope>NUCLEOTIDE SEQUENCE</scope>
    <source>
        <strain evidence="18">LB65</strain>
    </source>
</reference>
<dbReference type="GeneID" id="69823651"/>
<protein>
    <recommendedName>
        <fullName evidence="11">Aspartokinase</fullName>
        <ecNumber evidence="11">2.7.2.4</ecNumber>
    </recommendedName>
</protein>
<evidence type="ECO:0000256" key="12">
    <source>
        <dbReference type="RuleBase" id="RU004249"/>
    </source>
</evidence>
<evidence type="ECO:0000313" key="30">
    <source>
        <dbReference type="Proteomes" id="UP000510660"/>
    </source>
</evidence>
<dbReference type="FunFam" id="3.40.1160.10:FF:000027">
    <property type="entry name" value="Aspartokinase"/>
    <property type="match status" value="1"/>
</dbReference>
<keyword evidence="12" id="KW-0028">Amino-acid biosynthesis</keyword>
<dbReference type="GO" id="GO:0005524">
    <property type="term" value="F:ATP binding"/>
    <property type="evidence" value="ECO:0007669"/>
    <property type="project" value="UniProtKB-KW"/>
</dbReference>
<dbReference type="NCBIfam" id="TIGR00657">
    <property type="entry name" value="asp_kinases"/>
    <property type="match status" value="1"/>
</dbReference>
<evidence type="ECO:0000313" key="24">
    <source>
        <dbReference type="Proteomes" id="UP000067598"/>
    </source>
</evidence>
<reference evidence="23 30" key="6">
    <citation type="submission" date="2020-01" db="EMBL/GenBank/DDBJ databases">
        <title>Complete and circular genome sequences of six lactobacillus isolates from horses.</title>
        <authorList>
            <person name="Hassan H.M."/>
        </authorList>
    </citation>
    <scope>NUCLEOTIDE SEQUENCE [LARGE SCALE GENOMIC DNA]</scope>
    <source>
        <strain evidence="23 30">1D</strain>
    </source>
</reference>
<dbReference type="InterPro" id="IPR042199">
    <property type="entry name" value="AsparK_Bifunc_asparK/hSer_DH"/>
</dbReference>
<dbReference type="Proteomes" id="UP000067598">
    <property type="component" value="Unassembled WGS sequence"/>
</dbReference>
<dbReference type="InterPro" id="IPR001048">
    <property type="entry name" value="Asp/Glu/Uridylate_kinase"/>
</dbReference>
<evidence type="ECO:0000256" key="5">
    <source>
        <dbReference type="ARBA" id="ARBA00022741"/>
    </source>
</evidence>
<evidence type="ECO:0000259" key="14">
    <source>
        <dbReference type="Pfam" id="PF22468"/>
    </source>
</evidence>
<evidence type="ECO:0000313" key="21">
    <source>
        <dbReference type="EMBL" id="PJZ08671.1"/>
    </source>
</evidence>
<evidence type="ECO:0000256" key="9">
    <source>
        <dbReference type="ARBA" id="ARBA00047872"/>
    </source>
</evidence>
<reference evidence="17 24" key="1">
    <citation type="journal article" date="2016" name="Microbiology (Mosc.)">
        <title>Comparison of Lactobacillus crispatus isolates from Lactobacillus-dominated vaginal microbiomes with isolates from microbiomes containing bacterial vaginosis-associated bacteria.</title>
        <authorList>
            <person name="Abdelmaksoud A.A."/>
            <person name="Koparde V.N."/>
            <person name="Sheth N.U."/>
            <person name="Serrano M.G."/>
            <person name="Glascock A.L."/>
            <person name="Fettweis J.M."/>
            <person name="Strauss Iii J.F."/>
            <person name="Buck G.A."/>
            <person name="Jefferson K.K."/>
        </authorList>
    </citation>
    <scope>NUCLEOTIDE SEQUENCE [LARGE SCALE GENOMIC DNA]</scope>
    <source>
        <strain evidence="17 24">VMC3</strain>
    </source>
</reference>
<keyword evidence="4 11" id="KW-0808">Transferase</keyword>
<dbReference type="PANTHER" id="PTHR21499">
    <property type="entry name" value="ASPARTATE KINASE"/>
    <property type="match status" value="1"/>
</dbReference>
<keyword evidence="8" id="KW-0220">Diaminopimelate biosynthesis</keyword>
<dbReference type="InterPro" id="IPR035804">
    <property type="entry name" value="AKIII_YclM_N"/>
</dbReference>
<evidence type="ECO:0000313" key="27">
    <source>
        <dbReference type="Proteomes" id="UP000322051"/>
    </source>
</evidence>
<dbReference type="Proteomes" id="UP000510660">
    <property type="component" value="Chromosome"/>
</dbReference>
<keyword evidence="5 10" id="KW-0547">Nucleotide-binding</keyword>
<dbReference type="Pfam" id="PF00696">
    <property type="entry name" value="AA_kinase"/>
    <property type="match status" value="1"/>
</dbReference>
<dbReference type="InterPro" id="IPR054352">
    <property type="entry name" value="ACT_Aspartokinase"/>
</dbReference>
<comment type="similarity">
    <text evidence="3 11">Belongs to the aspartokinase family.</text>
</comment>
<evidence type="ECO:0000256" key="2">
    <source>
        <dbReference type="ARBA" id="ARBA00004766"/>
    </source>
</evidence>
<gene>
    <name evidence="17" type="ORF">AEL95_05245</name>
    <name evidence="20" type="ORF">AYP82_05395</name>
    <name evidence="21" type="ORF">BHU41_03775</name>
    <name evidence="15" type="ORF">F1C02_03315</name>
    <name evidence="16" type="ORF">F1C09_08895</name>
    <name evidence="22" type="ORF">GSR61_04610</name>
    <name evidence="23" type="ORF">GTO85_05340</name>
    <name evidence="18" type="ORF">HYQ56_1173</name>
    <name evidence="19" type="ORF">RON39_04990</name>
</gene>
<reference evidence="19" key="8">
    <citation type="submission" date="2023-08" db="EMBL/GenBank/DDBJ databases">
        <title>Lactobacillus from the Female Urinary Tract.</title>
        <authorList>
            <person name="Stegman N."/>
            <person name="Jackson B."/>
            <person name="Steiling M."/>
            <person name="Sedano C."/>
            <person name="Wolfe A."/>
            <person name="Putonti C."/>
        </authorList>
    </citation>
    <scope>NUCLEOTIDE SEQUENCE</scope>
    <source>
        <strain evidence="19">UMB5661</strain>
    </source>
</reference>
<dbReference type="PATRIC" id="fig|47770.28.peg.442"/>
<evidence type="ECO:0000256" key="10">
    <source>
        <dbReference type="PIRSR" id="PIRSR000726-1"/>
    </source>
</evidence>
<dbReference type="UniPathway" id="UPA00050">
    <property type="reaction ID" value="UER00461"/>
</dbReference>
<feature type="domain" description="Aspartate/glutamate/uridylate kinase" evidence="13">
    <location>
        <begin position="2"/>
        <end position="277"/>
    </location>
</feature>
<evidence type="ECO:0000313" key="22">
    <source>
        <dbReference type="EMBL" id="QHQ67894.1"/>
    </source>
</evidence>
<dbReference type="Proteomes" id="UP000324504">
    <property type="component" value="Unassembled WGS sequence"/>
</dbReference>
<evidence type="ECO:0000256" key="6">
    <source>
        <dbReference type="ARBA" id="ARBA00022777"/>
    </source>
</evidence>
<dbReference type="Proteomes" id="UP000231914">
    <property type="component" value="Unassembled WGS sequence"/>
</dbReference>
<evidence type="ECO:0000313" key="25">
    <source>
        <dbReference type="Proteomes" id="UP000198437"/>
    </source>
</evidence>
<evidence type="ECO:0000313" key="26">
    <source>
        <dbReference type="Proteomes" id="UP000231914"/>
    </source>
</evidence>
<comment type="function">
    <text evidence="1">Catalyzes the phosphorylation of the beta-carboxyl group of aspartic acid with ATP to yield 4-phospho-L-aspartate, which is involved in the branched biosynthetic pathway leading to the biosynthesis of amino acids threonine, isoleucine and methionine.</text>
</comment>
<evidence type="ECO:0000256" key="8">
    <source>
        <dbReference type="ARBA" id="ARBA00022915"/>
    </source>
</evidence>
<dbReference type="AlphaFoldDB" id="A0A109DEB7"/>
<evidence type="ECO:0000313" key="18">
    <source>
        <dbReference type="EMBL" id="MBI1708192.1"/>
    </source>
</evidence>
<dbReference type="SUPFAM" id="SSF55021">
    <property type="entry name" value="ACT-like"/>
    <property type="match status" value="2"/>
</dbReference>
<evidence type="ECO:0000256" key="3">
    <source>
        <dbReference type="ARBA" id="ARBA00010122"/>
    </source>
</evidence>
<evidence type="ECO:0000313" key="29">
    <source>
        <dbReference type="Proteomes" id="UP000464915"/>
    </source>
</evidence>
<dbReference type="EMBL" id="VUAV01000070">
    <property type="protein sequence ID" value="KAA8811854.1"/>
    <property type="molecule type" value="Genomic_DNA"/>
</dbReference>
<reference evidence="27 28" key="4">
    <citation type="submission" date="2019-09" db="EMBL/GenBank/DDBJ databases">
        <title>Comparative analysis of L. crispatus genomes revealed niche specific adaptation to different host and body sites.</title>
        <authorList>
            <person name="Pan M."/>
            <person name="Hidalgo-Cantabrana C."/>
            <person name="Barrangou R."/>
        </authorList>
    </citation>
    <scope>NUCLEOTIDE SEQUENCE [LARGE SCALE GENOMIC DNA]</scope>
    <source>
        <strain evidence="16 28">NCK2488</strain>
        <strain evidence="15 27">NCK973</strain>
    </source>
</reference>
<keyword evidence="6 11" id="KW-0418">Kinase</keyword>
<dbReference type="EMBL" id="JACCPP010000021">
    <property type="protein sequence ID" value="MBI1708192.1"/>
    <property type="molecule type" value="Genomic_DNA"/>
</dbReference>
<reference evidence="21 26" key="3">
    <citation type="submission" date="2016-10" db="EMBL/GenBank/DDBJ databases">
        <title>WGS of isloates from the oral cavity of healthy individuals.</title>
        <authorList>
            <person name="Sharma S."/>
            <person name="Pal V.K."/>
            <person name="Patil P.B."/>
            <person name="Korpole S."/>
            <person name="Grover V."/>
        </authorList>
    </citation>
    <scope>NUCLEOTIDE SEQUENCE [LARGE SCALE GENOMIC DNA]</scope>
    <source>
        <strain evidence="21 26">DISK12</strain>
    </source>
</reference>
<dbReference type="Pfam" id="PF22468">
    <property type="entry name" value="ACT_9"/>
    <property type="match status" value="1"/>
</dbReference>
<dbReference type="CDD" id="cd04245">
    <property type="entry name" value="AAK_AKiii-YclM-BS"/>
    <property type="match status" value="1"/>
</dbReference>
<accession>A0A109DEB7</accession>
<dbReference type="SUPFAM" id="SSF53633">
    <property type="entry name" value="Carbamate kinase-like"/>
    <property type="match status" value="1"/>
</dbReference>
<dbReference type="EMBL" id="LYQW01000005">
    <property type="protein sequence ID" value="OXC23888.1"/>
    <property type="molecule type" value="Genomic_DNA"/>
</dbReference>
<dbReference type="InterPro" id="IPR005260">
    <property type="entry name" value="Asp_kin_monofn"/>
</dbReference>
<feature type="binding site" evidence="10">
    <location>
        <begin position="220"/>
        <end position="221"/>
    </location>
    <ligand>
        <name>ATP</name>
        <dbReference type="ChEBI" id="CHEBI:30616"/>
    </ligand>
</feature>
<dbReference type="PANTHER" id="PTHR21499:SF67">
    <property type="entry name" value="ASPARTOKINASE 3"/>
    <property type="match status" value="1"/>
</dbReference>
<evidence type="ECO:0000313" key="20">
    <source>
        <dbReference type="EMBL" id="OXC23888.1"/>
    </source>
</evidence>
<dbReference type="EMBL" id="MKXG01000431">
    <property type="protein sequence ID" value="PJZ08671.1"/>
    <property type="molecule type" value="Genomic_DNA"/>
</dbReference>
<evidence type="ECO:0000313" key="28">
    <source>
        <dbReference type="Proteomes" id="UP000324504"/>
    </source>
</evidence>
<dbReference type="GO" id="GO:0009089">
    <property type="term" value="P:lysine biosynthetic process via diaminopimelate"/>
    <property type="evidence" value="ECO:0007669"/>
    <property type="project" value="UniProtKB-UniPathway"/>
</dbReference>
<reference evidence="22 29" key="5">
    <citation type="submission" date="2019-12" db="EMBL/GenBank/DDBJ databases">
        <title>Complete Genome Sequences of Lactobacillus strains, C25 and P38, Isolated from Chicken Cecum.</title>
        <authorList>
            <person name="Hassan H.M."/>
            <person name="Mendoza M."/>
            <person name="Rezvani M."/>
            <person name="Koci M.D."/>
            <person name="Dickey A.N."/>
            <person name="Scholl E.H."/>
        </authorList>
    </citation>
    <scope>NUCLEOTIDE SEQUENCE [LARGE SCALE GENOMIC DNA]</scope>
    <source>
        <strain evidence="22 29">C25</strain>
    </source>
</reference>
<dbReference type="Gene3D" id="1.20.120.1320">
    <property type="entry name" value="Aspartokinase, catalytic domain"/>
    <property type="match status" value="1"/>
</dbReference>
<organism evidence="17 24">
    <name type="scientific">Lactobacillus crispatus</name>
    <dbReference type="NCBI Taxonomy" id="47770"/>
    <lineage>
        <taxon>Bacteria</taxon>
        <taxon>Bacillati</taxon>
        <taxon>Bacillota</taxon>
        <taxon>Bacilli</taxon>
        <taxon>Lactobacillales</taxon>
        <taxon>Lactobacillaceae</taxon>
        <taxon>Lactobacillus</taxon>
    </lineage>
</organism>
<dbReference type="CDD" id="cd04911">
    <property type="entry name" value="ACT_AKiii-YclM-BS_1"/>
    <property type="match status" value="1"/>
</dbReference>
<dbReference type="EMBL" id="CP047415">
    <property type="protein sequence ID" value="QLL73828.1"/>
    <property type="molecule type" value="Genomic_DNA"/>
</dbReference>
<dbReference type="GO" id="GO:0005829">
    <property type="term" value="C:cytosol"/>
    <property type="evidence" value="ECO:0007669"/>
    <property type="project" value="TreeGrafter"/>
</dbReference>
<comment type="pathway">
    <text evidence="2 12">Amino-acid biosynthesis; L-lysine biosynthesis via DAP pathway; (S)-tetrahydrodipicolinate from L-aspartate: step 1/4.</text>
</comment>
<dbReference type="EMBL" id="JAVTXN010000019">
    <property type="protein sequence ID" value="MDT9609484.1"/>
    <property type="molecule type" value="Genomic_DNA"/>
</dbReference>
<name>A0A109DEB7_9LACO</name>
<dbReference type="Proteomes" id="UP000198437">
    <property type="component" value="Unassembled WGS sequence"/>
</dbReference>
<evidence type="ECO:0000313" key="19">
    <source>
        <dbReference type="EMBL" id="MDT9609484.1"/>
    </source>
</evidence>
<feature type="domain" description="Aspartokinase ACT" evidence="14">
    <location>
        <begin position="390"/>
        <end position="449"/>
    </location>
</feature>
<dbReference type="InterPro" id="IPR001341">
    <property type="entry name" value="Asp_kinase"/>
</dbReference>
<evidence type="ECO:0000259" key="13">
    <source>
        <dbReference type="Pfam" id="PF00696"/>
    </source>
</evidence>
<dbReference type="Proteomes" id="UP000322051">
    <property type="component" value="Unassembled WGS sequence"/>
</dbReference>
<evidence type="ECO:0000313" key="23">
    <source>
        <dbReference type="EMBL" id="QLL73828.1"/>
    </source>
</evidence>
<sequence length="455" mass="50756">MKVVKFGGSSLASGNSVDKALSIINADPERQVVVVSAPGKRTEDDIKVTDLMITYAYMSLRSNNYQDIATRIFKRYELIAQYFELPEAELEDIKQLLLTLPKLSYPNNDYRMATFKAHGERLNAILIAKILNHQGIKARFLEPKDVGLIVTGTSNNAEVNPETYVNLKRIKAAKDEKIIFPGFYGITPSGHIATFSRGGSDITGAILARGLNADLYENFTDVDAIFSANPHIVDQPKPIKRMTYQEMRELSYAGFSVFHDEALIPAIQGEIPVNVKNTNAPEKPGTMIVPEDGFIPKHTITGIAGGKNFAALYLRKYMLNKGAGFTLKLMEILQKHHVSYEHMPSGIDDITIIFKKDVLTDQLIDVICNEIQTSLNPDQMQWIDDYAITMVVGEGMKDKLTLCASLLYPLGKKNISIQMINQGASQISIMIGTRRQDEEVVIKTIYDNFIAQDKI</sequence>
<dbReference type="UniPathway" id="UPA00034">
    <property type="reaction ID" value="UER00015"/>
</dbReference>
<keyword evidence="7 10" id="KW-0067">ATP-binding</keyword>
<evidence type="ECO:0000313" key="17">
    <source>
        <dbReference type="EMBL" id="KWU03853.1"/>
    </source>
</evidence>
<dbReference type="RefSeq" id="WP_054833014.1">
    <property type="nucleotide sequence ID" value="NZ_AP025162.1"/>
</dbReference>
<dbReference type="InterPro" id="IPR018042">
    <property type="entry name" value="Aspartate_kinase_CS"/>
</dbReference>
<evidence type="ECO:0000256" key="11">
    <source>
        <dbReference type="RuleBase" id="RU003448"/>
    </source>
</evidence>
<dbReference type="InterPro" id="IPR036393">
    <property type="entry name" value="AceGlu_kinase-like_sf"/>
</dbReference>
<dbReference type="GO" id="GO:0009088">
    <property type="term" value="P:threonine biosynthetic process"/>
    <property type="evidence" value="ECO:0007669"/>
    <property type="project" value="UniProtKB-UniPathway"/>
</dbReference>
<evidence type="ECO:0000256" key="1">
    <source>
        <dbReference type="ARBA" id="ARBA00003121"/>
    </source>
</evidence>
<dbReference type="Proteomes" id="UP001194414">
    <property type="component" value="Unassembled WGS sequence"/>
</dbReference>
<evidence type="ECO:0000313" key="15">
    <source>
        <dbReference type="EMBL" id="KAA8798816.1"/>
    </source>
</evidence>
<dbReference type="Gene3D" id="3.30.2130.10">
    <property type="entry name" value="VC0802-like"/>
    <property type="match status" value="1"/>
</dbReference>
<dbReference type="GO" id="GO:0004072">
    <property type="term" value="F:aspartate kinase activity"/>
    <property type="evidence" value="ECO:0007669"/>
    <property type="project" value="UniProtKB-EC"/>
</dbReference>
<dbReference type="GO" id="GO:0009090">
    <property type="term" value="P:homoserine biosynthetic process"/>
    <property type="evidence" value="ECO:0007669"/>
    <property type="project" value="TreeGrafter"/>
</dbReference>
<reference evidence="20 25" key="2">
    <citation type="submission" date="2016-05" db="EMBL/GenBank/DDBJ databases">
        <authorList>
            <person name="Johnson T.J."/>
            <person name="Youmans B.P."/>
            <person name="Case K.A."/>
        </authorList>
    </citation>
    <scope>NUCLEOTIDE SEQUENCE [LARGE SCALE GENOMIC DNA]</scope>
    <source>
        <strain evidence="20 25">UMNLC6</strain>
    </source>
</reference>
<dbReference type="PROSITE" id="PS00324">
    <property type="entry name" value="ASPARTOKINASE"/>
    <property type="match status" value="1"/>
</dbReference>
<evidence type="ECO:0000256" key="4">
    <source>
        <dbReference type="ARBA" id="ARBA00022679"/>
    </source>
</evidence>
<comment type="pathway">
    <text evidence="12">Amino-acid biosynthesis; L-threonine biosynthesis; L-threonine from L-aspartate: step 1/5.</text>
</comment>
<dbReference type="EMBL" id="CP047142">
    <property type="protein sequence ID" value="QHQ67894.1"/>
    <property type="molecule type" value="Genomic_DNA"/>
</dbReference>
<evidence type="ECO:0000256" key="7">
    <source>
        <dbReference type="ARBA" id="ARBA00022840"/>
    </source>
</evidence>
<dbReference type="EMBL" id="LJGP01000017">
    <property type="protein sequence ID" value="KWU03853.1"/>
    <property type="molecule type" value="Genomic_DNA"/>
</dbReference>